<proteinExistence type="predicted"/>
<keyword evidence="4" id="KW-1185">Reference proteome</keyword>
<feature type="transmembrane region" description="Helical" evidence="2">
    <location>
        <begin position="787"/>
        <end position="809"/>
    </location>
</feature>
<feature type="region of interest" description="Disordered" evidence="1">
    <location>
        <begin position="908"/>
        <end position="931"/>
    </location>
</feature>
<dbReference type="Pfam" id="PF10101">
    <property type="entry name" value="DUF2339"/>
    <property type="match status" value="1"/>
</dbReference>
<sequence>MEALFVLLGLAVLALPIAVIALIVSHLTLRRETKELRASVAELRHRMTLQTPPERPIAPAQPSPEALAAENVVALSPAPKAEAKTEAPQPVWDGPRVIKPPKPEPQSVVFNSQRFKALGTWLRENWFYVVAAFSLALSGIFLVQYGIETGLLTPRARIGAALGFGLLLIGAGEWIRRRFGDDAASATAYLPSVLSGAGLVSLMGAILSARLLYDLIAPGPAFAALFAITLLGLVLGWMHGALLAAIGLIGGFAAPFLVGGQSDTPEWLYAYFALLTALGLGIDSLRRWAWISALALIGGAASGLTLALLLPSDGSVAAFAAYVAGLVVLAVLIPARALVPDHQGPNTIEAITQSVLRVKGRSWPIFPARLSLPTLLFACVMLVLTASQSALHFWISLSLLSGLTLLFTYWAKPAPALQDHALFSALALLVLIALPDAGAAVRIAMNATLAAQEGQTEVRMLWDISLILCAATLVGIGAAWHSLRAPEFNGFWAGGAVLVPPLAGLALELSWRPVSLIGAWPWAFHALALAALMTWLATCYAAADAKDKTRPAIAAISALACLAFALSVVLFDAALTLALAATVAAAAALDRRFDLPLMGGYISAGIIALGVRLVFDPGLDWAVSAPILQMLAGYGGTLLALIGAYWLLEPIERPRSKVFVESAILSVGGMTLSLTLYQIFDTLVGRGVDSLHWEFGLHATIWIGLTLTQLIRLQLGGAMAWLRIALAALYALFGLGALGSGLILANPLIDFQNIAGIALFNTLIPAYLLPALALGAGAYFLKTQPLWIRLVLAVLGGATLVIWIGLSLRHGFRGSDQMLWQYGTTQPELYSYTLALLLAGAALFYQALACNSDHLRRAGVALIALAVAKVFLIDISGLQGLVRVFSFMFLGLSLAGLAWLNRWVQLRSGPPQQPPSEPDTAPEPVPEPDRV</sequence>
<dbReference type="PANTHER" id="PTHR38434">
    <property type="entry name" value="BLL2549 PROTEIN"/>
    <property type="match status" value="1"/>
</dbReference>
<feature type="region of interest" description="Disordered" evidence="1">
    <location>
        <begin position="79"/>
        <end position="98"/>
    </location>
</feature>
<protein>
    <recommendedName>
        <fullName evidence="5">DUF2339 domain-containing protein</fullName>
    </recommendedName>
</protein>
<keyword evidence="2" id="KW-0812">Transmembrane</keyword>
<feature type="transmembrane region" description="Helical" evidence="2">
    <location>
        <begin position="221"/>
        <end position="254"/>
    </location>
</feature>
<feature type="transmembrane region" description="Helical" evidence="2">
    <location>
        <begin position="158"/>
        <end position="175"/>
    </location>
</feature>
<feature type="transmembrane region" description="Helical" evidence="2">
    <location>
        <begin position="187"/>
        <end position="209"/>
    </location>
</feature>
<feature type="transmembrane region" description="Helical" evidence="2">
    <location>
        <begin position="627"/>
        <end position="647"/>
    </location>
</feature>
<evidence type="ECO:0000313" key="3">
    <source>
        <dbReference type="EMBL" id="SMX29422.1"/>
    </source>
</evidence>
<dbReference type="InterPro" id="IPR014600">
    <property type="entry name" value="UCP035905_mem"/>
</dbReference>
<feature type="transmembrane region" description="Helical" evidence="2">
    <location>
        <begin position="829"/>
        <end position="848"/>
    </location>
</feature>
<dbReference type="PIRSF" id="PIRSF035905">
    <property type="entry name" value="UCP035905_mp"/>
    <property type="match status" value="1"/>
</dbReference>
<feature type="transmembrane region" description="Helical" evidence="2">
    <location>
        <begin position="126"/>
        <end position="146"/>
    </location>
</feature>
<evidence type="ECO:0000313" key="4">
    <source>
        <dbReference type="Proteomes" id="UP000225972"/>
    </source>
</evidence>
<dbReference type="OrthoDB" id="5422830at2"/>
<reference evidence="4" key="1">
    <citation type="submission" date="2017-05" db="EMBL/GenBank/DDBJ databases">
        <authorList>
            <person name="Rodrigo-Torres L."/>
            <person name="Arahal R. D."/>
            <person name="Lucena T."/>
        </authorList>
    </citation>
    <scope>NUCLEOTIDE SEQUENCE [LARGE SCALE GENOMIC DNA]</scope>
    <source>
        <strain evidence="4">CECT 8649</strain>
    </source>
</reference>
<gene>
    <name evidence="3" type="ORF">TRP8649_03556</name>
</gene>
<organism evidence="3 4">
    <name type="scientific">Pelagimonas phthalicica</name>
    <dbReference type="NCBI Taxonomy" id="1037362"/>
    <lineage>
        <taxon>Bacteria</taxon>
        <taxon>Pseudomonadati</taxon>
        <taxon>Pseudomonadota</taxon>
        <taxon>Alphaproteobacteria</taxon>
        <taxon>Rhodobacterales</taxon>
        <taxon>Roseobacteraceae</taxon>
        <taxon>Pelagimonas</taxon>
    </lineage>
</organism>
<dbReference type="AlphaFoldDB" id="A0A238JHJ5"/>
<dbReference type="Proteomes" id="UP000225972">
    <property type="component" value="Unassembled WGS sequence"/>
</dbReference>
<feature type="transmembrane region" description="Helical" evidence="2">
    <location>
        <begin position="555"/>
        <end position="588"/>
    </location>
</feature>
<feature type="transmembrane region" description="Helical" evidence="2">
    <location>
        <begin position="884"/>
        <end position="904"/>
    </location>
</feature>
<dbReference type="EMBL" id="FXXP01000002">
    <property type="protein sequence ID" value="SMX29422.1"/>
    <property type="molecule type" value="Genomic_DNA"/>
</dbReference>
<feature type="transmembrane region" description="Helical" evidence="2">
    <location>
        <begin position="489"/>
        <end position="507"/>
    </location>
</feature>
<feature type="transmembrane region" description="Helical" evidence="2">
    <location>
        <begin position="720"/>
        <end position="745"/>
    </location>
</feature>
<feature type="transmembrane region" description="Helical" evidence="2">
    <location>
        <begin position="595"/>
        <end position="615"/>
    </location>
</feature>
<name>A0A238JHJ5_9RHOB</name>
<dbReference type="PANTHER" id="PTHR38434:SF1">
    <property type="entry name" value="BLL2549 PROTEIN"/>
    <property type="match status" value="1"/>
</dbReference>
<evidence type="ECO:0000256" key="2">
    <source>
        <dbReference type="SAM" id="Phobius"/>
    </source>
</evidence>
<keyword evidence="2" id="KW-1133">Transmembrane helix</keyword>
<dbReference type="RefSeq" id="WP_099247419.1">
    <property type="nucleotide sequence ID" value="NZ_FXXP01000002.1"/>
</dbReference>
<evidence type="ECO:0000256" key="1">
    <source>
        <dbReference type="SAM" id="MobiDB-lite"/>
    </source>
</evidence>
<feature type="transmembrane region" description="Helical" evidence="2">
    <location>
        <begin position="461"/>
        <end position="483"/>
    </location>
</feature>
<dbReference type="InterPro" id="IPR019286">
    <property type="entry name" value="DUF2339_TM"/>
</dbReference>
<feature type="transmembrane region" description="Helical" evidence="2">
    <location>
        <begin position="316"/>
        <end position="335"/>
    </location>
</feature>
<feature type="transmembrane region" description="Helical" evidence="2">
    <location>
        <begin position="365"/>
        <end position="384"/>
    </location>
</feature>
<feature type="transmembrane region" description="Helical" evidence="2">
    <location>
        <begin position="422"/>
        <end position="441"/>
    </location>
</feature>
<accession>A0A238JHJ5</accession>
<feature type="transmembrane region" description="Helical" evidence="2">
    <location>
        <begin position="695"/>
        <end position="713"/>
    </location>
</feature>
<feature type="transmembrane region" description="Helical" evidence="2">
    <location>
        <begin position="519"/>
        <end position="543"/>
    </location>
</feature>
<feature type="transmembrane region" description="Helical" evidence="2">
    <location>
        <begin position="659"/>
        <end position="680"/>
    </location>
</feature>
<evidence type="ECO:0008006" key="5">
    <source>
        <dbReference type="Google" id="ProtNLM"/>
    </source>
</evidence>
<keyword evidence="2" id="KW-0472">Membrane</keyword>
<feature type="transmembrane region" description="Helical" evidence="2">
    <location>
        <begin position="391"/>
        <end position="410"/>
    </location>
</feature>
<feature type="transmembrane region" description="Helical" evidence="2">
    <location>
        <begin position="860"/>
        <end position="878"/>
    </location>
</feature>
<feature type="transmembrane region" description="Helical" evidence="2">
    <location>
        <begin position="288"/>
        <end position="309"/>
    </location>
</feature>
<feature type="compositionally biased region" description="Pro residues" evidence="1">
    <location>
        <begin position="911"/>
        <end position="925"/>
    </location>
</feature>
<feature type="transmembrane region" description="Helical" evidence="2">
    <location>
        <begin position="6"/>
        <end position="29"/>
    </location>
</feature>
<feature type="transmembrane region" description="Helical" evidence="2">
    <location>
        <begin position="757"/>
        <end position="780"/>
    </location>
</feature>